<dbReference type="AlphaFoldDB" id="A0A3E0K6P2"/>
<reference evidence="2 3" key="1">
    <citation type="submission" date="2018-03" db="EMBL/GenBank/DDBJ databases">
        <authorList>
            <person name="Keele B.F."/>
        </authorList>
    </citation>
    <scope>NUCLEOTIDE SEQUENCE [LARGE SCALE GENOMIC DNA]</scope>
    <source>
        <strain evidence="2">ZCTH4_d</strain>
    </source>
</reference>
<dbReference type="EMBL" id="QEWE01000012">
    <property type="protein sequence ID" value="REJ29997.1"/>
    <property type="molecule type" value="Genomic_DNA"/>
</dbReference>
<gene>
    <name evidence="2" type="ORF">C6P37_04175</name>
</gene>
<organism evidence="2 3">
    <name type="scientific">Caldibacillus debilis</name>
    <dbReference type="NCBI Taxonomy" id="301148"/>
    <lineage>
        <taxon>Bacteria</taxon>
        <taxon>Bacillati</taxon>
        <taxon>Bacillota</taxon>
        <taxon>Bacilli</taxon>
        <taxon>Bacillales</taxon>
        <taxon>Bacillaceae</taxon>
        <taxon>Caldibacillus</taxon>
    </lineage>
</organism>
<proteinExistence type="predicted"/>
<protein>
    <submittedName>
        <fullName evidence="2">Uncharacterized protein</fullName>
    </submittedName>
</protein>
<evidence type="ECO:0000256" key="1">
    <source>
        <dbReference type="SAM" id="Phobius"/>
    </source>
</evidence>
<feature type="transmembrane region" description="Helical" evidence="1">
    <location>
        <begin position="52"/>
        <end position="74"/>
    </location>
</feature>
<evidence type="ECO:0000313" key="2">
    <source>
        <dbReference type="EMBL" id="REJ29997.1"/>
    </source>
</evidence>
<name>A0A3E0K6P2_9BACI</name>
<accession>A0A3E0K6P2</accession>
<keyword evidence="1" id="KW-1133">Transmembrane helix</keyword>
<evidence type="ECO:0000313" key="3">
    <source>
        <dbReference type="Proteomes" id="UP000257014"/>
    </source>
</evidence>
<keyword evidence="1" id="KW-0812">Transmembrane</keyword>
<sequence length="77" mass="8716">MKIRVIFFDNFPFFLGKSIRTVHFNGRCGGFSLSGAKNLAGRDPAFASRISGVVWTIRFPLFLFPGIFTIHFIFALE</sequence>
<comment type="caution">
    <text evidence="2">The sequence shown here is derived from an EMBL/GenBank/DDBJ whole genome shotgun (WGS) entry which is preliminary data.</text>
</comment>
<dbReference type="Proteomes" id="UP000257014">
    <property type="component" value="Unassembled WGS sequence"/>
</dbReference>
<keyword evidence="1" id="KW-0472">Membrane</keyword>